<feature type="compositionally biased region" description="Basic and acidic residues" evidence="2">
    <location>
        <begin position="135"/>
        <end position="149"/>
    </location>
</feature>
<dbReference type="AlphaFoldDB" id="K3WNU5"/>
<evidence type="ECO:0008006" key="5">
    <source>
        <dbReference type="Google" id="ProtNLM"/>
    </source>
</evidence>
<feature type="compositionally biased region" description="Polar residues" evidence="2">
    <location>
        <begin position="120"/>
        <end position="133"/>
    </location>
</feature>
<dbReference type="InParanoid" id="K3WNU5"/>
<feature type="coiled-coil region" evidence="1">
    <location>
        <begin position="157"/>
        <end position="223"/>
    </location>
</feature>
<feature type="region of interest" description="Disordered" evidence="2">
    <location>
        <begin position="245"/>
        <end position="265"/>
    </location>
</feature>
<name>K3WNU5_GLOUD</name>
<accession>K3WNU5</accession>
<protein>
    <recommendedName>
        <fullName evidence="5">START domain-containing protein</fullName>
    </recommendedName>
</protein>
<dbReference type="VEuPathDB" id="FungiDB:PYU1_G006625"/>
<evidence type="ECO:0000313" key="3">
    <source>
        <dbReference type="EnsemblProtists" id="PYU1_T006637"/>
    </source>
</evidence>
<reference evidence="4" key="1">
    <citation type="journal article" date="2010" name="Genome Biol.">
        <title>Genome sequence of the necrotrophic plant pathogen Pythium ultimum reveals original pathogenicity mechanisms and effector repertoire.</title>
        <authorList>
            <person name="Levesque C.A."/>
            <person name="Brouwer H."/>
            <person name="Cano L."/>
            <person name="Hamilton J.P."/>
            <person name="Holt C."/>
            <person name="Huitema E."/>
            <person name="Raffaele S."/>
            <person name="Robideau G.P."/>
            <person name="Thines M."/>
            <person name="Win J."/>
            <person name="Zerillo M.M."/>
            <person name="Beakes G.W."/>
            <person name="Boore J.L."/>
            <person name="Busam D."/>
            <person name="Dumas B."/>
            <person name="Ferriera S."/>
            <person name="Fuerstenberg S.I."/>
            <person name="Gachon C.M."/>
            <person name="Gaulin E."/>
            <person name="Govers F."/>
            <person name="Grenville-Briggs L."/>
            <person name="Horner N."/>
            <person name="Hostetler J."/>
            <person name="Jiang R.H."/>
            <person name="Johnson J."/>
            <person name="Krajaejun T."/>
            <person name="Lin H."/>
            <person name="Meijer H.J."/>
            <person name="Moore B."/>
            <person name="Morris P."/>
            <person name="Phuntmart V."/>
            <person name="Puiu D."/>
            <person name="Shetty J."/>
            <person name="Stajich J.E."/>
            <person name="Tripathy S."/>
            <person name="Wawra S."/>
            <person name="van West P."/>
            <person name="Whitty B.R."/>
            <person name="Coutinho P.M."/>
            <person name="Henrissat B."/>
            <person name="Martin F."/>
            <person name="Thomas P.D."/>
            <person name="Tyler B.M."/>
            <person name="De Vries R.P."/>
            <person name="Kamoun S."/>
            <person name="Yandell M."/>
            <person name="Tisserat N."/>
            <person name="Buell C.R."/>
        </authorList>
    </citation>
    <scope>NUCLEOTIDE SEQUENCE</scope>
    <source>
        <strain evidence="4">DAOM:BR144</strain>
    </source>
</reference>
<feature type="compositionally biased region" description="Polar residues" evidence="2">
    <location>
        <begin position="89"/>
        <end position="106"/>
    </location>
</feature>
<sequence length="503" mass="55786">MSNAGGGDLATPHAQHADMLVDLSLADENFLDQALSLSYGDENSGGDMTTDASLVLKARDTAAATPTGPPSDEEFTISTSRTLFCGPKTPTQTAPSPGHDGNQSAAVSPVNPPLAVDAQGKTTSPSTAPQSISSEDDRKKRHNENERRRTNALKTRILNMRGELAALETQRERLKEKGAQMLAANSSETAEKNHKFLEIVASIDRLRSEQTLLKKQLQQWDMQNSTYQTTLSELNRSNSVKLLTDSGAAQQQQHTAHISGDEDEENVESAIYADDAPIFQKVLFSRPMARDDAIACVRSSFDEIMAFRNQKDFESIGGQVLGWRDKRILDSTSLQFMLAQKFDAVLPQELVYKTWHLLTTQHLYRRIQPRTAELKLLQRVDNDIVIVRLSVRSGSTDQVHQSILLISRARIDGGYLITYRSIPLSEGKRAFAESEGTYVSIFNWFMFLDAYSETGAGCCCEVTFGGKVKNRSADYLRYLMMEVVAGVVRWQTAVGHSKLRLTN</sequence>
<keyword evidence="4" id="KW-1185">Reference proteome</keyword>
<evidence type="ECO:0000256" key="1">
    <source>
        <dbReference type="SAM" id="Coils"/>
    </source>
</evidence>
<dbReference type="EnsemblProtists" id="PYU1_T006637">
    <property type="protein sequence ID" value="PYU1_T006637"/>
    <property type="gene ID" value="PYU1_G006625"/>
</dbReference>
<feature type="region of interest" description="Disordered" evidence="2">
    <location>
        <begin position="82"/>
        <end position="152"/>
    </location>
</feature>
<dbReference type="EMBL" id="GL376635">
    <property type="status" value="NOT_ANNOTATED_CDS"/>
    <property type="molecule type" value="Genomic_DNA"/>
</dbReference>
<reference evidence="3" key="3">
    <citation type="submission" date="2015-02" db="UniProtKB">
        <authorList>
            <consortium name="EnsemblProtists"/>
        </authorList>
    </citation>
    <scope>IDENTIFICATION</scope>
    <source>
        <strain evidence="3">DAOM BR144</strain>
    </source>
</reference>
<dbReference type="HOGENOM" id="CLU_034260_1_0_1"/>
<organism evidence="3 4">
    <name type="scientific">Globisporangium ultimum (strain ATCC 200006 / CBS 805.95 / DAOM BR144)</name>
    <name type="common">Pythium ultimum</name>
    <dbReference type="NCBI Taxonomy" id="431595"/>
    <lineage>
        <taxon>Eukaryota</taxon>
        <taxon>Sar</taxon>
        <taxon>Stramenopiles</taxon>
        <taxon>Oomycota</taxon>
        <taxon>Peronosporomycetes</taxon>
        <taxon>Pythiales</taxon>
        <taxon>Pythiaceae</taxon>
        <taxon>Globisporangium</taxon>
    </lineage>
</organism>
<evidence type="ECO:0000313" key="4">
    <source>
        <dbReference type="Proteomes" id="UP000019132"/>
    </source>
</evidence>
<evidence type="ECO:0000256" key="2">
    <source>
        <dbReference type="SAM" id="MobiDB-lite"/>
    </source>
</evidence>
<reference evidence="4" key="2">
    <citation type="submission" date="2010-04" db="EMBL/GenBank/DDBJ databases">
        <authorList>
            <person name="Buell R."/>
            <person name="Hamilton J."/>
            <person name="Hostetler J."/>
        </authorList>
    </citation>
    <scope>NUCLEOTIDE SEQUENCE [LARGE SCALE GENOMIC DNA]</scope>
    <source>
        <strain evidence="4">DAOM:BR144</strain>
    </source>
</reference>
<dbReference type="Proteomes" id="UP000019132">
    <property type="component" value="Unassembled WGS sequence"/>
</dbReference>
<proteinExistence type="predicted"/>
<keyword evidence="1" id="KW-0175">Coiled coil</keyword>
<feature type="compositionally biased region" description="Polar residues" evidence="2">
    <location>
        <begin position="245"/>
        <end position="256"/>
    </location>
</feature>
<dbReference type="eggNOG" id="ENOG502RT13">
    <property type="taxonomic scope" value="Eukaryota"/>
</dbReference>